<dbReference type="GO" id="GO:0030170">
    <property type="term" value="F:pyridoxal phosphate binding"/>
    <property type="evidence" value="ECO:0007669"/>
    <property type="project" value="InterPro"/>
</dbReference>
<dbReference type="CDD" id="cd00609">
    <property type="entry name" value="AAT_like"/>
    <property type="match status" value="1"/>
</dbReference>
<dbReference type="FunFam" id="3.40.640.10:FF:000033">
    <property type="entry name" value="Aspartate aminotransferase"/>
    <property type="match status" value="1"/>
</dbReference>
<dbReference type="InterPro" id="IPR050596">
    <property type="entry name" value="AspAT/PAT-like"/>
</dbReference>
<dbReference type="Pfam" id="PF00155">
    <property type="entry name" value="Aminotran_1_2"/>
    <property type="match status" value="1"/>
</dbReference>
<dbReference type="Gene3D" id="3.90.1150.10">
    <property type="entry name" value="Aspartate Aminotransferase, domain 1"/>
    <property type="match status" value="1"/>
</dbReference>
<dbReference type="SUPFAM" id="SSF53383">
    <property type="entry name" value="PLP-dependent transferases"/>
    <property type="match status" value="1"/>
</dbReference>
<dbReference type="PANTHER" id="PTHR46383">
    <property type="entry name" value="ASPARTATE AMINOTRANSFERASE"/>
    <property type="match status" value="1"/>
</dbReference>
<evidence type="ECO:0000256" key="4">
    <source>
        <dbReference type="ARBA" id="ARBA00022679"/>
    </source>
</evidence>
<dbReference type="PANTHER" id="PTHR46383:SF1">
    <property type="entry name" value="ASPARTATE AMINOTRANSFERASE"/>
    <property type="match status" value="1"/>
</dbReference>
<keyword evidence="5" id="KW-0663">Pyridoxal phosphate</keyword>
<dbReference type="GO" id="GO:0008483">
    <property type="term" value="F:transaminase activity"/>
    <property type="evidence" value="ECO:0007669"/>
    <property type="project" value="UniProtKB-KW"/>
</dbReference>
<evidence type="ECO:0000259" key="7">
    <source>
        <dbReference type="Pfam" id="PF00155"/>
    </source>
</evidence>
<dbReference type="KEGG" id="dbr:Deba_1979"/>
<dbReference type="RefSeq" id="WP_013258785.1">
    <property type="nucleotide sequence ID" value="NC_014365.1"/>
</dbReference>
<organism evidence="8 9">
    <name type="scientific">Desulfarculus baarsii (strain ATCC 33931 / DSM 2075 / LMG 7858 / VKM B-1802 / 2st14)</name>
    <dbReference type="NCBI Taxonomy" id="644282"/>
    <lineage>
        <taxon>Bacteria</taxon>
        <taxon>Pseudomonadati</taxon>
        <taxon>Thermodesulfobacteriota</taxon>
        <taxon>Desulfarculia</taxon>
        <taxon>Desulfarculales</taxon>
        <taxon>Desulfarculaceae</taxon>
        <taxon>Desulfarculus</taxon>
    </lineage>
</organism>
<proteinExistence type="inferred from homology"/>
<dbReference type="InterPro" id="IPR004839">
    <property type="entry name" value="Aminotransferase_I/II_large"/>
</dbReference>
<name>E1QL79_DESB2</name>
<keyword evidence="4 6" id="KW-0808">Transferase</keyword>
<keyword evidence="3 6" id="KW-0032">Aminotransferase</keyword>
<evidence type="ECO:0000313" key="8">
    <source>
        <dbReference type="EMBL" id="ADK85344.1"/>
    </source>
</evidence>
<evidence type="ECO:0000256" key="2">
    <source>
        <dbReference type="ARBA" id="ARBA00007441"/>
    </source>
</evidence>
<reference evidence="8 9" key="1">
    <citation type="journal article" date="2010" name="Stand. Genomic Sci.">
        <title>Complete genome sequence of Desulfarculus baarsii type strain (2st14).</title>
        <authorList>
            <person name="Sun H."/>
            <person name="Spring S."/>
            <person name="Lapidus A."/>
            <person name="Davenport K."/>
            <person name="Del Rio T.G."/>
            <person name="Tice H."/>
            <person name="Nolan M."/>
            <person name="Copeland A."/>
            <person name="Cheng J.F."/>
            <person name="Lucas S."/>
            <person name="Tapia R."/>
            <person name="Goodwin L."/>
            <person name="Pitluck S."/>
            <person name="Ivanova N."/>
            <person name="Pagani I."/>
            <person name="Mavromatis K."/>
            <person name="Ovchinnikova G."/>
            <person name="Pati A."/>
            <person name="Chen A."/>
            <person name="Palaniappan K."/>
            <person name="Hauser L."/>
            <person name="Chang Y.J."/>
            <person name="Jeffries C.D."/>
            <person name="Detter J.C."/>
            <person name="Han C."/>
            <person name="Rohde M."/>
            <person name="Brambilla E."/>
            <person name="Goker M."/>
            <person name="Woyke T."/>
            <person name="Bristow J."/>
            <person name="Eisen J.A."/>
            <person name="Markowitz V."/>
            <person name="Hugenholtz P."/>
            <person name="Kyrpides N.C."/>
            <person name="Klenk H.P."/>
            <person name="Land M."/>
        </authorList>
    </citation>
    <scope>NUCLEOTIDE SEQUENCE [LARGE SCALE GENOMIC DNA]</scope>
    <source>
        <strain evidence="9">ATCC 33931 / DSM 2075 / LMG 7858 / VKM B-1802 / 2st14</strain>
    </source>
</reference>
<dbReference type="EMBL" id="CP002085">
    <property type="protein sequence ID" value="ADK85344.1"/>
    <property type="molecule type" value="Genomic_DNA"/>
</dbReference>
<dbReference type="AlphaFoldDB" id="E1QL79"/>
<evidence type="ECO:0000256" key="6">
    <source>
        <dbReference type="RuleBase" id="RU000481"/>
    </source>
</evidence>
<dbReference type="GO" id="GO:0006520">
    <property type="term" value="P:amino acid metabolic process"/>
    <property type="evidence" value="ECO:0007669"/>
    <property type="project" value="InterPro"/>
</dbReference>
<comment type="similarity">
    <text evidence="2 6">Belongs to the class-I pyridoxal-phosphate-dependent aminotransferase family.</text>
</comment>
<dbReference type="Proteomes" id="UP000009047">
    <property type="component" value="Chromosome"/>
</dbReference>
<evidence type="ECO:0000256" key="5">
    <source>
        <dbReference type="ARBA" id="ARBA00022898"/>
    </source>
</evidence>
<dbReference type="Gene3D" id="3.40.640.10">
    <property type="entry name" value="Type I PLP-dependent aspartate aminotransferase-like (Major domain)"/>
    <property type="match status" value="1"/>
</dbReference>
<evidence type="ECO:0000256" key="1">
    <source>
        <dbReference type="ARBA" id="ARBA00001933"/>
    </source>
</evidence>
<dbReference type="InterPro" id="IPR015421">
    <property type="entry name" value="PyrdxlP-dep_Trfase_major"/>
</dbReference>
<feature type="domain" description="Aminotransferase class I/classII large" evidence="7">
    <location>
        <begin position="31"/>
        <end position="388"/>
    </location>
</feature>
<evidence type="ECO:0000256" key="3">
    <source>
        <dbReference type="ARBA" id="ARBA00022576"/>
    </source>
</evidence>
<dbReference type="HOGENOM" id="CLU_017584_4_3_7"/>
<accession>E1QL79</accession>
<dbReference type="PROSITE" id="PS00105">
    <property type="entry name" value="AA_TRANSFER_CLASS_1"/>
    <property type="match status" value="1"/>
</dbReference>
<comment type="cofactor">
    <cofactor evidence="1 6">
        <name>pyridoxal 5'-phosphate</name>
        <dbReference type="ChEBI" id="CHEBI:597326"/>
    </cofactor>
</comment>
<protein>
    <recommendedName>
        <fullName evidence="6">Aminotransferase</fullName>
        <ecNumber evidence="6">2.6.1.-</ecNumber>
    </recommendedName>
</protein>
<keyword evidence="9" id="KW-1185">Reference proteome</keyword>
<dbReference type="eggNOG" id="COG0436">
    <property type="taxonomic scope" value="Bacteria"/>
</dbReference>
<dbReference type="OrthoDB" id="9804474at2"/>
<evidence type="ECO:0000313" key="9">
    <source>
        <dbReference type="Proteomes" id="UP000009047"/>
    </source>
</evidence>
<dbReference type="InterPro" id="IPR004838">
    <property type="entry name" value="NHTrfase_class1_PyrdxlP-BS"/>
</dbReference>
<dbReference type="EC" id="2.6.1.-" evidence="6"/>
<gene>
    <name evidence="8" type="ordered locus">Deba_1979</name>
</gene>
<dbReference type="STRING" id="644282.Deba_1979"/>
<dbReference type="InterPro" id="IPR015422">
    <property type="entry name" value="PyrdxlP-dep_Trfase_small"/>
</dbReference>
<dbReference type="InterPro" id="IPR015424">
    <property type="entry name" value="PyrdxlP-dep_Trfase"/>
</dbReference>
<sequence>MELSRRVTSIAPSPTLALDAKANQMRAEGIDVINFTVGQPDFNTPERICQAAIKAINDGFTRYTPAAGTPELKQAVCGKFKRDNGLDYTPDQVMINVGGKHSGYLVMQALLNEGDEVVVPAPYWVSYPPMVILAGGTPVIVPTQEKNKFKLQLAELEKAVSNKTKAIFLNSPSNPTGAAYSAEELLPVAQFCAERGILIVSDEIYEPMMYDGAKFTATASLSPLIYQNTVTLNGVSKAYAMTGWRIGYMGGPVDLIKACSKIQSQSTSNPTSIAQKAAVEALNGPQDDVKAMVEVFARRRDLIYDLLNQIPGVSCFKPEGAFYAFPNFAAYYGKKAGDKVMTGSSELCEHLLATAHVALVPGSAFGHDECIRFSFATSDELIKAGVERVATALAKLS</sequence>